<feature type="region of interest" description="Disordered" evidence="6">
    <location>
        <begin position="598"/>
        <end position="622"/>
    </location>
</feature>
<evidence type="ECO:0000256" key="2">
    <source>
        <dbReference type="ARBA" id="ARBA00022475"/>
    </source>
</evidence>
<comment type="subcellular location">
    <subcellularLocation>
        <location evidence="1">Cell membrane</location>
        <topology evidence="1">Multi-pass membrane protein</topology>
    </subcellularLocation>
</comment>
<feature type="transmembrane region" description="Helical" evidence="7">
    <location>
        <begin position="100"/>
        <end position="119"/>
    </location>
</feature>
<dbReference type="PANTHER" id="PTHR37937:SF1">
    <property type="entry name" value="CONJUGATIVE TRANSFER: DNA TRANSPORT"/>
    <property type="match status" value="1"/>
</dbReference>
<evidence type="ECO:0000313" key="10">
    <source>
        <dbReference type="Proteomes" id="UP001165089"/>
    </source>
</evidence>
<evidence type="ECO:0000256" key="7">
    <source>
        <dbReference type="SAM" id="Phobius"/>
    </source>
</evidence>
<comment type="caution">
    <text evidence="9">The sequence shown here is derived from an EMBL/GenBank/DDBJ whole genome shotgun (WGS) entry which is preliminary data.</text>
</comment>
<feature type="transmembrane region" description="Helical" evidence="7">
    <location>
        <begin position="12"/>
        <end position="33"/>
    </location>
</feature>
<dbReference type="CDD" id="cd01127">
    <property type="entry name" value="TrwB_TraG_TraD_VirD4"/>
    <property type="match status" value="1"/>
</dbReference>
<accession>A0ABQ5QA45</accession>
<evidence type="ECO:0000256" key="6">
    <source>
        <dbReference type="SAM" id="MobiDB-lite"/>
    </source>
</evidence>
<keyword evidence="2" id="KW-1003">Cell membrane</keyword>
<dbReference type="Pfam" id="PF10412">
    <property type="entry name" value="TrwB_AAD_bind"/>
    <property type="match status" value="1"/>
</dbReference>
<proteinExistence type="predicted"/>
<protein>
    <recommendedName>
        <fullName evidence="8">Type IV secretion system coupling protein TraD DNA-binding domain-containing protein</fullName>
    </recommendedName>
</protein>
<dbReference type="InterPro" id="IPR051539">
    <property type="entry name" value="T4SS-coupling_protein"/>
</dbReference>
<dbReference type="EMBL" id="BSDD01000006">
    <property type="protein sequence ID" value="GLH71316.1"/>
    <property type="molecule type" value="Genomic_DNA"/>
</dbReference>
<dbReference type="InterPro" id="IPR019476">
    <property type="entry name" value="T4SS_TraD_DNA-bd"/>
</dbReference>
<evidence type="ECO:0000256" key="3">
    <source>
        <dbReference type="ARBA" id="ARBA00022692"/>
    </source>
</evidence>
<sequence length="622" mass="70410">MNHLILNLLRAWEAFGAITSAFLGLLGLLWCGLRWAWVERERPLILLRDRFHWFTRWLLLHRRSPKTLPISAGLLALGLGMSWAVEKESFVRGVFQNGPLFLGAQAALVILALVLWITWNREPRYVKAGEGRADARFRDVSEEWGARVIEGGTTHTDKRPIAELLVYRSPSRFAHRVVTEGQHRGCHLTLVSFRWGILSGHVFVVGPQGSGKTASLYAPLMHSSLVPWVYQDSKAELPFRDVFPDRPVFGLDVRGHATRSGVWNPLEEIRSAEDFDLLVDYIFPKNPKDPNGWVRDMARVIFGAVLRSKRWESIQQIALALRETRLEPFLAMLDPIYLDTMKEPKSQVPVLQDLVVTLSRWETVRVRSITEGRSTVTLDDFIARGGYIMNCEDSDALKGPVHVFWAMLLGRLRNRPEGASKILLLLDEFGDCGRINNIQRALVLLRSKGVSIVAGIQNLGLLQDVYPQDWKAVMEGFGTRIWLARNLEDELRERLSKALGKFTRRVPPANMNAKETEKEADLMPLDAWGHWSELRVALGRLHGFTYWFPVPIEIPRTPLGEVLPGGDPWADSEAEAKAAAQDAMKAVELSDWCIQMPSAPQIRVSDPEPPTTPDMVPEEDWL</sequence>
<dbReference type="Proteomes" id="UP001165089">
    <property type="component" value="Unassembled WGS sequence"/>
</dbReference>
<evidence type="ECO:0000256" key="5">
    <source>
        <dbReference type="ARBA" id="ARBA00023136"/>
    </source>
</evidence>
<evidence type="ECO:0000256" key="4">
    <source>
        <dbReference type="ARBA" id="ARBA00022989"/>
    </source>
</evidence>
<dbReference type="SUPFAM" id="SSF52540">
    <property type="entry name" value="P-loop containing nucleoside triphosphate hydrolases"/>
    <property type="match status" value="1"/>
</dbReference>
<dbReference type="Gene3D" id="3.40.50.300">
    <property type="entry name" value="P-loop containing nucleotide triphosphate hydrolases"/>
    <property type="match status" value="1"/>
</dbReference>
<organism evidence="9 10">
    <name type="scientific">Geothrix rubra</name>
    <dbReference type="NCBI Taxonomy" id="2927977"/>
    <lineage>
        <taxon>Bacteria</taxon>
        <taxon>Pseudomonadati</taxon>
        <taxon>Acidobacteriota</taxon>
        <taxon>Holophagae</taxon>
        <taxon>Holophagales</taxon>
        <taxon>Holophagaceae</taxon>
        <taxon>Geothrix</taxon>
    </lineage>
</organism>
<name>A0ABQ5QA45_9BACT</name>
<keyword evidence="4 7" id="KW-1133">Transmembrane helix</keyword>
<keyword evidence="3 7" id="KW-0812">Transmembrane</keyword>
<gene>
    <name evidence="9" type="ORF">GETHPA_28490</name>
</gene>
<dbReference type="InterPro" id="IPR027417">
    <property type="entry name" value="P-loop_NTPase"/>
</dbReference>
<evidence type="ECO:0000256" key="1">
    <source>
        <dbReference type="ARBA" id="ARBA00004651"/>
    </source>
</evidence>
<dbReference type="PANTHER" id="PTHR37937">
    <property type="entry name" value="CONJUGATIVE TRANSFER: DNA TRANSPORT"/>
    <property type="match status" value="1"/>
</dbReference>
<evidence type="ECO:0000313" key="9">
    <source>
        <dbReference type="EMBL" id="GLH71316.1"/>
    </source>
</evidence>
<evidence type="ECO:0000259" key="8">
    <source>
        <dbReference type="Pfam" id="PF10412"/>
    </source>
</evidence>
<reference evidence="9 10" key="1">
    <citation type="journal article" date="2023" name="Antonie Van Leeuwenhoek">
        <title>Mesoterricola silvestris gen. nov., sp. nov., Mesoterricola sediminis sp. nov., Geothrix oryzae sp. nov., Geothrix edaphica sp. nov., Geothrix rubra sp. nov., and Geothrix limicola sp. nov., six novel members of Acidobacteriota isolated from soils.</title>
        <authorList>
            <person name="Itoh H."/>
            <person name="Sugisawa Y."/>
            <person name="Mise K."/>
            <person name="Xu Z."/>
            <person name="Kuniyasu M."/>
            <person name="Ushijima N."/>
            <person name="Kawano K."/>
            <person name="Kobayashi E."/>
            <person name="Shiratori Y."/>
            <person name="Masuda Y."/>
            <person name="Senoo K."/>
        </authorList>
    </citation>
    <scope>NUCLEOTIDE SEQUENCE [LARGE SCALE GENOMIC DNA]</scope>
    <source>
        <strain evidence="9 10">Red803</strain>
    </source>
</reference>
<keyword evidence="10" id="KW-1185">Reference proteome</keyword>
<keyword evidence="5 7" id="KW-0472">Membrane</keyword>
<feature type="domain" description="Type IV secretion system coupling protein TraD DNA-binding" evidence="8">
    <location>
        <begin position="258"/>
        <end position="501"/>
    </location>
</feature>